<organism evidence="13 14">
    <name type="scientific">Mycobacterium lentiflavum</name>
    <dbReference type="NCBI Taxonomy" id="141349"/>
    <lineage>
        <taxon>Bacteria</taxon>
        <taxon>Bacillati</taxon>
        <taxon>Actinomycetota</taxon>
        <taxon>Actinomycetes</taxon>
        <taxon>Mycobacteriales</taxon>
        <taxon>Mycobacteriaceae</taxon>
        <taxon>Mycobacterium</taxon>
        <taxon>Mycobacterium simiae complex</taxon>
    </lineage>
</organism>
<dbReference type="SUPFAM" id="SSF52777">
    <property type="entry name" value="CoA-dependent acyltransferases"/>
    <property type="match status" value="2"/>
</dbReference>
<dbReference type="OrthoDB" id="9810950at2"/>
<dbReference type="EMBL" id="CTEE01000001">
    <property type="protein sequence ID" value="CQD14030.1"/>
    <property type="molecule type" value="Genomic_DNA"/>
</dbReference>
<comment type="similarity">
    <text evidence="3">Belongs to the long-chain O-acyltransferase family.</text>
</comment>
<dbReference type="InterPro" id="IPR045034">
    <property type="entry name" value="O-acyltransferase_WSD1-like"/>
</dbReference>
<feature type="domain" description="O-acyltransferase WSD1-like N-terminal" evidence="11">
    <location>
        <begin position="6"/>
        <end position="273"/>
    </location>
</feature>
<name>A0A0E4H143_MYCLN</name>
<evidence type="ECO:0000256" key="5">
    <source>
        <dbReference type="ARBA" id="ARBA00022516"/>
    </source>
</evidence>
<dbReference type="GO" id="GO:0001666">
    <property type="term" value="P:response to hypoxia"/>
    <property type="evidence" value="ECO:0007669"/>
    <property type="project" value="TreeGrafter"/>
</dbReference>
<comment type="catalytic activity">
    <reaction evidence="10">
        <text>an acyl-CoA + a 1,2-diacyl-sn-glycerol = a triacyl-sn-glycerol + CoA</text>
        <dbReference type="Rhea" id="RHEA:10868"/>
        <dbReference type="ChEBI" id="CHEBI:17815"/>
        <dbReference type="ChEBI" id="CHEBI:57287"/>
        <dbReference type="ChEBI" id="CHEBI:58342"/>
        <dbReference type="ChEBI" id="CHEBI:64615"/>
        <dbReference type="EC" id="2.3.1.20"/>
    </reaction>
</comment>
<dbReference type="GO" id="GO:0006071">
    <property type="term" value="P:glycerol metabolic process"/>
    <property type="evidence" value="ECO:0007669"/>
    <property type="project" value="UniProtKB-KW"/>
</dbReference>
<dbReference type="Gene3D" id="3.30.559.10">
    <property type="entry name" value="Chloramphenicol acetyltransferase-like domain"/>
    <property type="match status" value="1"/>
</dbReference>
<sequence>MATFMRNSDAFTWAMETDPRLRSTVVSVVLLDRSPDWAGVRDRFDLISRKLPMFRQRVVASPPPAPPRWEYVQDFDLDYHIRRAVCPGGGTLDDVLEMARLAEMQDFDRARALWEVTLLDGLKDDGAAMICKFHHALTDGIGGVQIAMNLFNLSEELYGHESLPPEPQRSSPTLLGDYRDSWRYDADLMAKALMGVVKTAPRLIVDSVRRPLTTVRSAAATTASVYRTVRPIARTGSPLVTERGLIRRLGVHEVPKSLLREAAHRCGGALNDAFVAGVAGGLRRYHEKHGVEIGDLHLSMPISLRTAADDMGGNRITLMRFDVPVSEADPAARIKAIHQRTAAVRDERSLPYTQLIAGALNLMPRWYIGSVLRHVDFVASDVPGVPVPVFLGGAPVRAQYAFGPTIGASVNVTLLTYVDICAIGINVDTVAIPDYDVFYDAIVAGFDELTSLAS</sequence>
<dbReference type="Pfam" id="PF06974">
    <property type="entry name" value="WS_DGAT_C"/>
    <property type="match status" value="1"/>
</dbReference>
<dbReference type="AlphaFoldDB" id="A0A0E4H143"/>
<dbReference type="EC" id="2.3.1.20" evidence="4"/>
<dbReference type="GO" id="GO:0051701">
    <property type="term" value="P:biological process involved in interaction with host"/>
    <property type="evidence" value="ECO:0007669"/>
    <property type="project" value="TreeGrafter"/>
</dbReference>
<evidence type="ECO:0000256" key="3">
    <source>
        <dbReference type="ARBA" id="ARBA00009587"/>
    </source>
</evidence>
<dbReference type="RefSeq" id="WP_090602103.1">
    <property type="nucleotide sequence ID" value="NZ_CTEE01000001.1"/>
</dbReference>
<evidence type="ECO:0000256" key="4">
    <source>
        <dbReference type="ARBA" id="ARBA00013244"/>
    </source>
</evidence>
<evidence type="ECO:0000256" key="2">
    <source>
        <dbReference type="ARBA" id="ARBA00005189"/>
    </source>
</evidence>
<keyword evidence="5" id="KW-0444">Lipid biosynthesis</keyword>
<evidence type="ECO:0000256" key="7">
    <source>
        <dbReference type="ARBA" id="ARBA00022798"/>
    </source>
</evidence>
<evidence type="ECO:0000259" key="12">
    <source>
        <dbReference type="Pfam" id="PF06974"/>
    </source>
</evidence>
<dbReference type="Pfam" id="PF03007">
    <property type="entry name" value="WS_DGAT_cat"/>
    <property type="match status" value="1"/>
</dbReference>
<keyword evidence="9 13" id="KW-0012">Acyltransferase</keyword>
<reference evidence="13 14" key="1">
    <citation type="submission" date="2015-03" db="EMBL/GenBank/DDBJ databases">
        <authorList>
            <person name="Urmite Genomes"/>
        </authorList>
    </citation>
    <scope>NUCLEOTIDE SEQUENCE [LARGE SCALE GENOMIC DNA]</scope>
    <source>
        <strain evidence="13 14">CSUR P1491</strain>
    </source>
</reference>
<dbReference type="InterPro" id="IPR009721">
    <property type="entry name" value="O-acyltransferase_WSD1_C"/>
</dbReference>
<evidence type="ECO:0000256" key="10">
    <source>
        <dbReference type="ARBA" id="ARBA00048109"/>
    </source>
</evidence>
<accession>A0A0E4H143</accession>
<dbReference type="GO" id="GO:0019432">
    <property type="term" value="P:triglyceride biosynthetic process"/>
    <property type="evidence" value="ECO:0007669"/>
    <property type="project" value="UniProtKB-UniPathway"/>
</dbReference>
<keyword evidence="8" id="KW-0443">Lipid metabolism</keyword>
<comment type="pathway">
    <text evidence="1">Glycerolipid metabolism; triacylglycerol biosynthesis.</text>
</comment>
<evidence type="ECO:0000313" key="14">
    <source>
        <dbReference type="Proteomes" id="UP000199251"/>
    </source>
</evidence>
<evidence type="ECO:0000256" key="6">
    <source>
        <dbReference type="ARBA" id="ARBA00022679"/>
    </source>
</evidence>
<evidence type="ECO:0000259" key="11">
    <source>
        <dbReference type="Pfam" id="PF03007"/>
    </source>
</evidence>
<dbReference type="GO" id="GO:0005886">
    <property type="term" value="C:plasma membrane"/>
    <property type="evidence" value="ECO:0007669"/>
    <property type="project" value="TreeGrafter"/>
</dbReference>
<comment type="pathway">
    <text evidence="2">Lipid metabolism.</text>
</comment>
<keyword evidence="7" id="KW-0319">Glycerol metabolism</keyword>
<keyword evidence="6 13" id="KW-0808">Transferase</keyword>
<dbReference type="InterPro" id="IPR023213">
    <property type="entry name" value="CAT-like_dom_sf"/>
</dbReference>
<evidence type="ECO:0000256" key="8">
    <source>
        <dbReference type="ARBA" id="ARBA00023098"/>
    </source>
</evidence>
<dbReference type="Proteomes" id="UP000199251">
    <property type="component" value="Unassembled WGS sequence"/>
</dbReference>
<dbReference type="GO" id="GO:0004144">
    <property type="term" value="F:diacylglycerol O-acyltransferase activity"/>
    <property type="evidence" value="ECO:0007669"/>
    <property type="project" value="UniProtKB-EC"/>
</dbReference>
<dbReference type="STRING" id="141349.BN1232_02888"/>
<feature type="domain" description="O-acyltransferase WSD1 C-terminal" evidence="12">
    <location>
        <begin position="313"/>
        <end position="449"/>
    </location>
</feature>
<dbReference type="PANTHER" id="PTHR31650:SF1">
    <property type="entry name" value="WAX ESTER SYNTHASE_DIACYLGLYCEROL ACYLTRANSFERASE 4-RELATED"/>
    <property type="match status" value="1"/>
</dbReference>
<dbReference type="UniPathway" id="UPA00282"/>
<evidence type="ECO:0000313" key="13">
    <source>
        <dbReference type="EMBL" id="CQD14030.1"/>
    </source>
</evidence>
<gene>
    <name evidence="13" type="ORF">BN1232_02888</name>
</gene>
<dbReference type="PANTHER" id="PTHR31650">
    <property type="entry name" value="O-ACYLTRANSFERASE (WSD1-LIKE) FAMILY PROTEIN"/>
    <property type="match status" value="1"/>
</dbReference>
<dbReference type="GO" id="GO:0071731">
    <property type="term" value="P:response to nitric oxide"/>
    <property type="evidence" value="ECO:0007669"/>
    <property type="project" value="TreeGrafter"/>
</dbReference>
<dbReference type="InterPro" id="IPR004255">
    <property type="entry name" value="O-acyltransferase_WSD1_N"/>
</dbReference>
<protein>
    <recommendedName>
        <fullName evidence="4">diacylglycerol O-acyltransferase</fullName>
        <ecNumber evidence="4">2.3.1.20</ecNumber>
    </recommendedName>
</protein>
<evidence type="ECO:0000256" key="9">
    <source>
        <dbReference type="ARBA" id="ARBA00023315"/>
    </source>
</evidence>
<proteinExistence type="inferred from homology"/>
<evidence type="ECO:0000256" key="1">
    <source>
        <dbReference type="ARBA" id="ARBA00004771"/>
    </source>
</evidence>